<comment type="similarity">
    <text evidence="1">Belongs to the isochorismatase family.</text>
</comment>
<dbReference type="InterPro" id="IPR000120">
    <property type="entry name" value="Amidase"/>
</dbReference>
<keyword evidence="5" id="KW-1185">Reference proteome</keyword>
<dbReference type="PANTHER" id="PTHR11895:SF169">
    <property type="entry name" value="GLUTAMYL-TRNA(GLN) AMIDOTRANSFERASE"/>
    <property type="match status" value="1"/>
</dbReference>
<dbReference type="Pfam" id="PF01425">
    <property type="entry name" value="Amidase"/>
    <property type="match status" value="1"/>
</dbReference>
<dbReference type="SUPFAM" id="SSF75304">
    <property type="entry name" value="Amidase signature (AS) enzymes"/>
    <property type="match status" value="1"/>
</dbReference>
<dbReference type="SUPFAM" id="SSF52499">
    <property type="entry name" value="Isochorismatase-like hydrolases"/>
    <property type="match status" value="1"/>
</dbReference>
<dbReference type="Proteomes" id="UP000799324">
    <property type="component" value="Unassembled WGS sequence"/>
</dbReference>
<dbReference type="Gene3D" id="3.90.1300.10">
    <property type="entry name" value="Amidase signature (AS) domain"/>
    <property type="match status" value="1"/>
</dbReference>
<protein>
    <submittedName>
        <fullName evidence="4">Amidase signature enzyme</fullName>
    </submittedName>
</protein>
<evidence type="ECO:0000259" key="2">
    <source>
        <dbReference type="Pfam" id="PF00857"/>
    </source>
</evidence>
<dbReference type="AlphaFoldDB" id="A0A6A6SUL5"/>
<organism evidence="4 5">
    <name type="scientific">Lophiostoma macrostomum CBS 122681</name>
    <dbReference type="NCBI Taxonomy" id="1314788"/>
    <lineage>
        <taxon>Eukaryota</taxon>
        <taxon>Fungi</taxon>
        <taxon>Dikarya</taxon>
        <taxon>Ascomycota</taxon>
        <taxon>Pezizomycotina</taxon>
        <taxon>Dothideomycetes</taxon>
        <taxon>Pleosporomycetidae</taxon>
        <taxon>Pleosporales</taxon>
        <taxon>Lophiostomataceae</taxon>
        <taxon>Lophiostoma</taxon>
    </lineage>
</organism>
<dbReference type="InterPro" id="IPR036380">
    <property type="entry name" value="Isochorismatase-like_sf"/>
</dbReference>
<dbReference type="Pfam" id="PF00857">
    <property type="entry name" value="Isochorismatase"/>
    <property type="match status" value="1"/>
</dbReference>
<dbReference type="OrthoDB" id="167809at2759"/>
<dbReference type="InterPro" id="IPR023631">
    <property type="entry name" value="Amidase_dom"/>
</dbReference>
<evidence type="ECO:0000313" key="5">
    <source>
        <dbReference type="Proteomes" id="UP000799324"/>
    </source>
</evidence>
<feature type="domain" description="Isochorismatase-like" evidence="2">
    <location>
        <begin position="34"/>
        <end position="223"/>
    </location>
</feature>
<dbReference type="Gene3D" id="1.20.58.1700">
    <property type="match status" value="1"/>
</dbReference>
<dbReference type="InterPro" id="IPR000868">
    <property type="entry name" value="Isochorismatase-like_dom"/>
</dbReference>
<dbReference type="Gene3D" id="3.40.50.850">
    <property type="entry name" value="Isochorismatase-like"/>
    <property type="match status" value="1"/>
</dbReference>
<proteinExistence type="inferred from homology"/>
<name>A0A6A6SUL5_9PLEO</name>
<dbReference type="InterPro" id="IPR036928">
    <property type="entry name" value="AS_sf"/>
</dbReference>
<dbReference type="EMBL" id="MU004461">
    <property type="protein sequence ID" value="KAF2650273.1"/>
    <property type="molecule type" value="Genomic_DNA"/>
</dbReference>
<evidence type="ECO:0000313" key="4">
    <source>
        <dbReference type="EMBL" id="KAF2650273.1"/>
    </source>
</evidence>
<dbReference type="PANTHER" id="PTHR11895">
    <property type="entry name" value="TRANSAMIDASE"/>
    <property type="match status" value="1"/>
</dbReference>
<accession>A0A6A6SUL5</accession>
<evidence type="ECO:0000256" key="1">
    <source>
        <dbReference type="ARBA" id="ARBA00006336"/>
    </source>
</evidence>
<gene>
    <name evidence="4" type="ORF">K491DRAFT_771121</name>
</gene>
<dbReference type="GO" id="GO:0003824">
    <property type="term" value="F:catalytic activity"/>
    <property type="evidence" value="ECO:0007669"/>
    <property type="project" value="InterPro"/>
</dbReference>
<evidence type="ECO:0000259" key="3">
    <source>
        <dbReference type="Pfam" id="PF01425"/>
    </source>
</evidence>
<sequence length="738" mass="79783">MVSIMRLENTLVKDARMLSIDAKPYAFSFPLQHTALLVIDMQRDFLLAKGFGEIQGGNLEAVQASISPTKQLLEACRGAGLTIVHTREGHRPDLADCPSSKLVRQSAAPNNTQHNLVIGDKGELGRLLTRGEYGHDIVDELQPLPGEVVIDKPGKGSFWNTTILHKLKARAITHLIVSGVTTECCFATSIREANDRGFESCGIEETTSGYNDACFKQSSLDMIHWSQGLFGFISKLQPLLDVLTSLSPPTNIAHSTPPQTPPEFDGDLTLPALQQAYKSGLSPVTVIEAVYNKIEAYHKVDSAVWIHLNPKEAALEAAKALATRFPNRTALPPLFGIPFSVKDSIDIAGHPTTTACPPLAHIPSASAVVYDKVIEEGALFIGKTNLDQLATGLTGCRSPYGIPHSVFSPKYISGGSSSGNAVSVGAHLVSFSLATDTAGSGRVPPGFNGVVGYKPTRGTLSFRGVTPACLSLDCIALTTQTVSDARTLWQILESHDSLDPYSKPELAFERHINSIGPQATSFKFGIPPPEALALCSLPARRMFNETVSRLQKLGGVLTPIDWSPFQKAGQLLYEGTFVSERLASLPDDFLAKNRSALHPVILELMDAVEKRQSTAVQAYRDLQAKTLYTRQAEQVFAYAKEGIDVLVVPTAPTHWTIEEVLADPIRKNSVLGEFTHCGNVLDLCAVAVPAGEYPVNELSGEESDAGKLPFSVTFLSGSRLDAEMLEIARRFDVHVREG</sequence>
<reference evidence="4" key="1">
    <citation type="journal article" date="2020" name="Stud. Mycol.">
        <title>101 Dothideomycetes genomes: a test case for predicting lifestyles and emergence of pathogens.</title>
        <authorList>
            <person name="Haridas S."/>
            <person name="Albert R."/>
            <person name="Binder M."/>
            <person name="Bloem J."/>
            <person name="Labutti K."/>
            <person name="Salamov A."/>
            <person name="Andreopoulos B."/>
            <person name="Baker S."/>
            <person name="Barry K."/>
            <person name="Bills G."/>
            <person name="Bluhm B."/>
            <person name="Cannon C."/>
            <person name="Castanera R."/>
            <person name="Culley D."/>
            <person name="Daum C."/>
            <person name="Ezra D."/>
            <person name="Gonzalez J."/>
            <person name="Henrissat B."/>
            <person name="Kuo A."/>
            <person name="Liang C."/>
            <person name="Lipzen A."/>
            <person name="Lutzoni F."/>
            <person name="Magnuson J."/>
            <person name="Mondo S."/>
            <person name="Nolan M."/>
            <person name="Ohm R."/>
            <person name="Pangilinan J."/>
            <person name="Park H.-J."/>
            <person name="Ramirez L."/>
            <person name="Alfaro M."/>
            <person name="Sun H."/>
            <person name="Tritt A."/>
            <person name="Yoshinaga Y."/>
            <person name="Zwiers L.-H."/>
            <person name="Turgeon B."/>
            <person name="Goodwin S."/>
            <person name="Spatafora J."/>
            <person name="Crous P."/>
            <person name="Grigoriev I."/>
        </authorList>
    </citation>
    <scope>NUCLEOTIDE SEQUENCE</scope>
    <source>
        <strain evidence="4">CBS 122681</strain>
    </source>
</reference>
<dbReference type="CDD" id="cd00431">
    <property type="entry name" value="cysteine_hydrolases"/>
    <property type="match status" value="1"/>
</dbReference>
<feature type="domain" description="Amidase" evidence="3">
    <location>
        <begin position="286"/>
        <end position="719"/>
    </location>
</feature>